<protein>
    <submittedName>
        <fullName evidence="1">Uncharacterized protein</fullName>
    </submittedName>
</protein>
<accession>A0ABW3QJJ4</accession>
<keyword evidence="2" id="KW-1185">Reference proteome</keyword>
<gene>
    <name evidence="1" type="ORF">ACFQ4C_18080</name>
</gene>
<dbReference type="Proteomes" id="UP001597116">
    <property type="component" value="Unassembled WGS sequence"/>
</dbReference>
<dbReference type="RefSeq" id="WP_265990880.1">
    <property type="nucleotide sequence ID" value="NZ_CP110973.1"/>
</dbReference>
<evidence type="ECO:0000313" key="2">
    <source>
        <dbReference type="Proteomes" id="UP001597116"/>
    </source>
</evidence>
<comment type="caution">
    <text evidence="1">The sequence shown here is derived from an EMBL/GenBank/DDBJ whole genome shotgun (WGS) entry which is preliminary data.</text>
</comment>
<proteinExistence type="predicted"/>
<sequence length="168" mass="18596">MINLEEFYEAYGKSLATRLAAIGYTEANGRFVFVDDVENPAELVSKAVSKFPQGVNVLIWETFVEQLGDGGRDNYNTRIQGTLAVVRKDGTDNVSRKLSIRTARATALKVIALMRQDGLDGELESQGIVPQFNHDGEKFIISGGWAGYGFTFDWLVPLNMQLSDDDLV</sequence>
<dbReference type="EMBL" id="JBHTLP010000011">
    <property type="protein sequence ID" value="MFD1143041.1"/>
    <property type="molecule type" value="Genomic_DNA"/>
</dbReference>
<name>A0ABW3QJJ4_9BACT</name>
<reference evidence="2" key="1">
    <citation type="journal article" date="2019" name="Int. J. Syst. Evol. Microbiol.">
        <title>The Global Catalogue of Microorganisms (GCM) 10K type strain sequencing project: providing services to taxonomists for standard genome sequencing and annotation.</title>
        <authorList>
            <consortium name="The Broad Institute Genomics Platform"/>
            <consortium name="The Broad Institute Genome Sequencing Center for Infectious Disease"/>
            <person name="Wu L."/>
            <person name="Ma J."/>
        </authorList>
    </citation>
    <scope>NUCLEOTIDE SEQUENCE [LARGE SCALE GENOMIC DNA]</scope>
    <source>
        <strain evidence="2">CCUG 55608</strain>
    </source>
</reference>
<evidence type="ECO:0000313" key="1">
    <source>
        <dbReference type="EMBL" id="MFD1143041.1"/>
    </source>
</evidence>
<organism evidence="1 2">
    <name type="scientific">Larkinella insperata</name>
    <dbReference type="NCBI Taxonomy" id="332158"/>
    <lineage>
        <taxon>Bacteria</taxon>
        <taxon>Pseudomonadati</taxon>
        <taxon>Bacteroidota</taxon>
        <taxon>Cytophagia</taxon>
        <taxon>Cytophagales</taxon>
        <taxon>Spirosomataceae</taxon>
        <taxon>Larkinella</taxon>
    </lineage>
</organism>